<reference evidence="2" key="1">
    <citation type="submission" date="2015-04" db="EMBL/GenBank/DDBJ databases">
        <title>The genome sequence of the plant pathogenic Rhizarian Plasmodiophora brassicae reveals insights in its biotrophic life cycle and the origin of chitin synthesis.</title>
        <authorList>
            <person name="Schwelm A."/>
            <person name="Fogelqvist J."/>
            <person name="Knaust A."/>
            <person name="Julke S."/>
            <person name="Lilja T."/>
            <person name="Dhandapani V."/>
            <person name="Bonilla-Rosso G."/>
            <person name="Karlsson M."/>
            <person name="Shevchenko A."/>
            <person name="Choi S.R."/>
            <person name="Kim H.G."/>
            <person name="Park J.Y."/>
            <person name="Lim Y.P."/>
            <person name="Ludwig-Muller J."/>
            <person name="Dixelius C."/>
        </authorList>
    </citation>
    <scope>NUCLEOTIDE SEQUENCE</scope>
    <source>
        <tissue evidence="2">Potato root galls</tissue>
    </source>
</reference>
<organism evidence="2">
    <name type="scientific">Spongospora subterranea</name>
    <dbReference type="NCBI Taxonomy" id="70186"/>
    <lineage>
        <taxon>Eukaryota</taxon>
        <taxon>Sar</taxon>
        <taxon>Rhizaria</taxon>
        <taxon>Endomyxa</taxon>
        <taxon>Phytomyxea</taxon>
        <taxon>Plasmodiophorida</taxon>
        <taxon>Plasmodiophoridae</taxon>
        <taxon>Spongospora</taxon>
    </lineage>
</organism>
<dbReference type="InterPro" id="IPR036770">
    <property type="entry name" value="Ankyrin_rpt-contain_sf"/>
</dbReference>
<dbReference type="Gene3D" id="1.25.40.20">
    <property type="entry name" value="Ankyrin repeat-containing domain"/>
    <property type="match status" value="1"/>
</dbReference>
<dbReference type="PROSITE" id="PS50088">
    <property type="entry name" value="ANK_REPEAT"/>
    <property type="match status" value="1"/>
</dbReference>
<feature type="non-terminal residue" evidence="2">
    <location>
        <position position="111"/>
    </location>
</feature>
<evidence type="ECO:0000256" key="1">
    <source>
        <dbReference type="PROSITE-ProRule" id="PRU00023"/>
    </source>
</evidence>
<name>A0A0H5QS81_9EUKA</name>
<evidence type="ECO:0000313" key="2">
    <source>
        <dbReference type="EMBL" id="CRZ04532.1"/>
    </source>
</evidence>
<dbReference type="InterPro" id="IPR002110">
    <property type="entry name" value="Ankyrin_rpt"/>
</dbReference>
<accession>A0A0H5QS81</accession>
<keyword evidence="1" id="KW-0040">ANK repeat</keyword>
<dbReference type="EMBL" id="HACM01004090">
    <property type="protein sequence ID" value="CRZ04532.1"/>
    <property type="molecule type" value="Transcribed_RNA"/>
</dbReference>
<protein>
    <submittedName>
        <fullName evidence="2">Uncharacterized protein</fullName>
    </submittedName>
</protein>
<feature type="repeat" description="ANK" evidence="1">
    <location>
        <begin position="53"/>
        <end position="85"/>
    </location>
</feature>
<proteinExistence type="predicted"/>
<dbReference type="SUPFAM" id="SSF48403">
    <property type="entry name" value="Ankyrin repeat"/>
    <property type="match status" value="1"/>
</dbReference>
<sequence>MIKAVRAKAVDVLGQNEMADSSGSSSGTMVQNGLDRNAIDEATSVLLNRRNHDGRTAFCTAIRVCRVNIANILLINGADPTISNRYGDLPLNTSWPTDMTDEIIILMIKNI</sequence>
<dbReference type="AlphaFoldDB" id="A0A0H5QS81"/>